<dbReference type="SMART" id="SM00875">
    <property type="entry name" value="BACK"/>
    <property type="match status" value="1"/>
</dbReference>
<dbReference type="PROSITE" id="PS50144">
    <property type="entry name" value="MATH"/>
    <property type="match status" value="1"/>
</dbReference>
<dbReference type="InterPro" id="IPR002083">
    <property type="entry name" value="MATH/TRAF_dom"/>
</dbReference>
<dbReference type="PANTHER" id="PTHR45774">
    <property type="entry name" value="BTB/POZ DOMAIN-CONTAINING"/>
    <property type="match status" value="1"/>
</dbReference>
<dbReference type="Proteomes" id="UP001620626">
    <property type="component" value="Unassembled WGS sequence"/>
</dbReference>
<dbReference type="InterPro" id="IPR011333">
    <property type="entry name" value="SKP1/BTB/POZ_sf"/>
</dbReference>
<feature type="region of interest" description="Disordered" evidence="1">
    <location>
        <begin position="218"/>
        <end position="237"/>
    </location>
</feature>
<dbReference type="Pfam" id="PF00651">
    <property type="entry name" value="BTB"/>
    <property type="match status" value="1"/>
</dbReference>
<name>A0ABD2JDQ7_9BILA</name>
<dbReference type="SUPFAM" id="SSF54695">
    <property type="entry name" value="POZ domain"/>
    <property type="match status" value="1"/>
</dbReference>
<evidence type="ECO:0000256" key="1">
    <source>
        <dbReference type="SAM" id="MobiDB-lite"/>
    </source>
</evidence>
<dbReference type="SMART" id="SM00061">
    <property type="entry name" value="MATH"/>
    <property type="match status" value="1"/>
</dbReference>
<evidence type="ECO:0000259" key="2">
    <source>
        <dbReference type="PROSITE" id="PS50097"/>
    </source>
</evidence>
<dbReference type="Pfam" id="PF07707">
    <property type="entry name" value="BACK"/>
    <property type="match status" value="1"/>
</dbReference>
<accession>A0ABD2JDQ7</accession>
<dbReference type="Gene3D" id="2.60.210.10">
    <property type="entry name" value="Apoptosis, Tumor Necrosis Factor Receptor Associated Protein 2, Chain A"/>
    <property type="match status" value="1"/>
</dbReference>
<reference evidence="4 5" key="1">
    <citation type="submission" date="2024-10" db="EMBL/GenBank/DDBJ databases">
        <authorList>
            <person name="Kim D."/>
        </authorList>
    </citation>
    <scope>NUCLEOTIDE SEQUENCE [LARGE SCALE GENOMIC DNA]</scope>
    <source>
        <strain evidence="4">BH-2024</strain>
    </source>
</reference>
<dbReference type="InterPro" id="IPR011705">
    <property type="entry name" value="BACK"/>
</dbReference>
<protein>
    <recommendedName>
        <fullName evidence="6">BTB domain-containing protein</fullName>
    </recommendedName>
</protein>
<feature type="domain" description="BTB" evidence="2">
    <location>
        <begin position="175"/>
        <end position="263"/>
    </location>
</feature>
<evidence type="ECO:0008006" key="6">
    <source>
        <dbReference type="Google" id="ProtNLM"/>
    </source>
</evidence>
<sequence>MESNPIFMYIDHSVFAFLRANKHIWDRGTNLRMCMPFSCTENDLQSMWDVFVREIWPIFVPNIRRLGFLNGHHLDNLRRRTSPTILTDLNQLNSIDSMVLYPDAIDDFNDGPNEFSAGQALSKWLHTPSKDGKPKQLFSSSYFESLTEKWINNFKERCPIGQMIQLEDGKSDKLNNVRIDLSGGKKCRLLRAHKPIMRVASDVFAAMFRYDEEFPVSKTQNPADEKASPKEGNSRPVEIPDVDVEAFKTMLSFIYTDDLSGVNGQNAIDVLYAAKKYNLPSLVRACVKIPIKKLSNVFIALSTARLLDEKNAEDLIESNEFLQIDQKLLCELLGRDQLVVSGEYRIWFSALRWATEQCKKNGVDCSANNYRQMLGPALYKIRFPIIKKHFLEDIASSGVLSSDELALACSGKAVSELYPLPFSDHRRSANSNKKLLLKIENFSDFARQKELSRKFSDAIYISGVLWKIFAQIETKNDIKYLGFFIQCNADDYGTKWNCTCLASMCVVPQNGDEKTKANDSSKTICQSFGPKDKKCWGLPEFMAFEKLMDPNAVWYSKEKDTVTLSADVSTVGLCDYSDNAYNENSAD</sequence>
<dbReference type="PROSITE" id="PS50097">
    <property type="entry name" value="BTB"/>
    <property type="match status" value="1"/>
</dbReference>
<dbReference type="Gene3D" id="1.25.40.420">
    <property type="match status" value="1"/>
</dbReference>
<dbReference type="SMART" id="SM00225">
    <property type="entry name" value="BTB"/>
    <property type="match status" value="1"/>
</dbReference>
<dbReference type="SUPFAM" id="SSF49599">
    <property type="entry name" value="TRAF domain-like"/>
    <property type="match status" value="1"/>
</dbReference>
<dbReference type="PANTHER" id="PTHR45774:SF3">
    <property type="entry name" value="BTB (POZ) DOMAIN-CONTAINING 2B-RELATED"/>
    <property type="match status" value="1"/>
</dbReference>
<comment type="caution">
    <text evidence="4">The sequence shown here is derived from an EMBL/GenBank/DDBJ whole genome shotgun (WGS) entry which is preliminary data.</text>
</comment>
<dbReference type="InterPro" id="IPR000210">
    <property type="entry name" value="BTB/POZ_dom"/>
</dbReference>
<evidence type="ECO:0000259" key="3">
    <source>
        <dbReference type="PROSITE" id="PS50144"/>
    </source>
</evidence>
<dbReference type="Pfam" id="PF22486">
    <property type="entry name" value="MATH_2"/>
    <property type="match status" value="1"/>
</dbReference>
<gene>
    <name evidence="4" type="ORF">niasHT_027902</name>
</gene>
<evidence type="ECO:0000313" key="5">
    <source>
        <dbReference type="Proteomes" id="UP001620626"/>
    </source>
</evidence>
<keyword evidence="5" id="KW-1185">Reference proteome</keyword>
<dbReference type="AlphaFoldDB" id="A0ABD2JDQ7"/>
<dbReference type="CDD" id="cd18186">
    <property type="entry name" value="BTB_POZ_ZBTB_KLHL-like"/>
    <property type="match status" value="1"/>
</dbReference>
<dbReference type="EMBL" id="JBICBT010000996">
    <property type="protein sequence ID" value="KAL3088759.1"/>
    <property type="molecule type" value="Genomic_DNA"/>
</dbReference>
<organism evidence="4 5">
    <name type="scientific">Heterodera trifolii</name>
    <dbReference type="NCBI Taxonomy" id="157864"/>
    <lineage>
        <taxon>Eukaryota</taxon>
        <taxon>Metazoa</taxon>
        <taxon>Ecdysozoa</taxon>
        <taxon>Nematoda</taxon>
        <taxon>Chromadorea</taxon>
        <taxon>Rhabditida</taxon>
        <taxon>Tylenchina</taxon>
        <taxon>Tylenchomorpha</taxon>
        <taxon>Tylenchoidea</taxon>
        <taxon>Heteroderidae</taxon>
        <taxon>Heteroderinae</taxon>
        <taxon>Heterodera</taxon>
    </lineage>
</organism>
<feature type="compositionally biased region" description="Basic and acidic residues" evidence="1">
    <location>
        <begin position="223"/>
        <end position="233"/>
    </location>
</feature>
<proteinExistence type="predicted"/>
<dbReference type="Gene3D" id="3.30.710.10">
    <property type="entry name" value="Potassium Channel Kv1.1, Chain A"/>
    <property type="match status" value="1"/>
</dbReference>
<dbReference type="InterPro" id="IPR008974">
    <property type="entry name" value="TRAF-like"/>
</dbReference>
<feature type="domain" description="MATH" evidence="3">
    <location>
        <begin position="432"/>
        <end position="568"/>
    </location>
</feature>
<evidence type="ECO:0000313" key="4">
    <source>
        <dbReference type="EMBL" id="KAL3088759.1"/>
    </source>
</evidence>